<dbReference type="EMBL" id="CAJNDS010001623">
    <property type="protein sequence ID" value="CAE7267914.1"/>
    <property type="molecule type" value="Genomic_DNA"/>
</dbReference>
<protein>
    <submittedName>
        <fullName evidence="1">Uncharacterized protein</fullName>
    </submittedName>
</protein>
<sequence length="90" mass="9541">MRFGVRGHVVWRDGGAGAAAAPAPAPCPGGHEISVAYGRATDDHVSLVRWPVATPHFCAELGNPGKAPMARVLPRLDAMPHPDRVRDTIQ</sequence>
<keyword evidence="2" id="KW-1185">Reference proteome</keyword>
<evidence type="ECO:0000313" key="2">
    <source>
        <dbReference type="Proteomes" id="UP000604046"/>
    </source>
</evidence>
<organism evidence="1 2">
    <name type="scientific">Symbiodinium natans</name>
    <dbReference type="NCBI Taxonomy" id="878477"/>
    <lineage>
        <taxon>Eukaryota</taxon>
        <taxon>Sar</taxon>
        <taxon>Alveolata</taxon>
        <taxon>Dinophyceae</taxon>
        <taxon>Suessiales</taxon>
        <taxon>Symbiodiniaceae</taxon>
        <taxon>Symbiodinium</taxon>
    </lineage>
</organism>
<proteinExistence type="predicted"/>
<evidence type="ECO:0000313" key="1">
    <source>
        <dbReference type="EMBL" id="CAE7267914.1"/>
    </source>
</evidence>
<name>A0A812MNC6_9DINO</name>
<feature type="non-terminal residue" evidence="1">
    <location>
        <position position="1"/>
    </location>
</feature>
<dbReference type="Proteomes" id="UP000604046">
    <property type="component" value="Unassembled WGS sequence"/>
</dbReference>
<accession>A0A812MNC6</accession>
<gene>
    <name evidence="1" type="ORF">SNAT2548_LOCUS14205</name>
</gene>
<comment type="caution">
    <text evidence="1">The sequence shown here is derived from an EMBL/GenBank/DDBJ whole genome shotgun (WGS) entry which is preliminary data.</text>
</comment>
<dbReference type="AlphaFoldDB" id="A0A812MNC6"/>
<reference evidence="1" key="1">
    <citation type="submission" date="2021-02" db="EMBL/GenBank/DDBJ databases">
        <authorList>
            <person name="Dougan E. K."/>
            <person name="Rhodes N."/>
            <person name="Thang M."/>
            <person name="Chan C."/>
        </authorList>
    </citation>
    <scope>NUCLEOTIDE SEQUENCE</scope>
</reference>